<feature type="transmembrane region" description="Helical" evidence="1">
    <location>
        <begin position="9"/>
        <end position="28"/>
    </location>
</feature>
<dbReference type="InterPro" id="IPR057359">
    <property type="entry name" value="YfjL_N"/>
</dbReference>
<reference evidence="4 5" key="1">
    <citation type="submission" date="2019-03" db="EMBL/GenBank/DDBJ databases">
        <title>Bacillus niacini sp. nov. a Nicotinate-Metabolizing Mesophile Isolated from Soil.</title>
        <authorList>
            <person name="Zhang G."/>
        </authorList>
    </citation>
    <scope>NUCLEOTIDE SEQUENCE [LARGE SCALE GENOMIC DNA]</scope>
    <source>
        <strain evidence="4 5">WN066</strain>
    </source>
</reference>
<dbReference type="AlphaFoldDB" id="A0A4R5VV93"/>
<keyword evidence="1" id="KW-0472">Membrane</keyword>
<name>A0A4R5VV93_9BACI</name>
<evidence type="ECO:0000259" key="2">
    <source>
        <dbReference type="Pfam" id="PF25425"/>
    </source>
</evidence>
<protein>
    <recommendedName>
        <fullName evidence="2">YfjL-like N-terminal domain-containing protein</fullName>
    </recommendedName>
</protein>
<evidence type="ECO:0000313" key="4">
    <source>
        <dbReference type="EMBL" id="TDK63108.1"/>
    </source>
</evidence>
<evidence type="ECO:0000313" key="3">
    <source>
        <dbReference type="EMBL" id="MDQ6597467.1"/>
    </source>
</evidence>
<proteinExistence type="predicted"/>
<keyword evidence="6" id="KW-1185">Reference proteome</keyword>
<reference evidence="3" key="2">
    <citation type="submission" date="2023-08" db="EMBL/GenBank/DDBJ databases">
        <title>Nitrogen cycling bacteria in agricultural field soils.</title>
        <authorList>
            <person name="Jang J."/>
        </authorList>
    </citation>
    <scope>NUCLEOTIDE SEQUENCE</scope>
    <source>
        <strain evidence="3">PS3-36</strain>
    </source>
</reference>
<dbReference type="RefSeq" id="WP_133333452.1">
    <property type="nucleotide sequence ID" value="NZ_JAVGVR010000001.1"/>
</dbReference>
<evidence type="ECO:0000256" key="1">
    <source>
        <dbReference type="SAM" id="Phobius"/>
    </source>
</evidence>
<dbReference type="Proteomes" id="UP001178888">
    <property type="component" value="Unassembled WGS sequence"/>
</dbReference>
<gene>
    <name evidence="4" type="ORF">E2K98_06540</name>
    <name evidence="3" type="ORF">RCG21_14050</name>
</gene>
<dbReference type="Proteomes" id="UP000295132">
    <property type="component" value="Unassembled WGS sequence"/>
</dbReference>
<keyword evidence="1" id="KW-1133">Transmembrane helix</keyword>
<dbReference type="EMBL" id="JAVGVR010000001">
    <property type="protein sequence ID" value="MDQ6597467.1"/>
    <property type="molecule type" value="Genomic_DNA"/>
</dbReference>
<evidence type="ECO:0000313" key="6">
    <source>
        <dbReference type="Proteomes" id="UP001178888"/>
    </source>
</evidence>
<organism evidence="4 5">
    <name type="scientific">Bacillus salipaludis</name>
    <dbReference type="NCBI Taxonomy" id="2547811"/>
    <lineage>
        <taxon>Bacteria</taxon>
        <taxon>Bacillati</taxon>
        <taxon>Bacillota</taxon>
        <taxon>Bacilli</taxon>
        <taxon>Bacillales</taxon>
        <taxon>Bacillaceae</taxon>
        <taxon>Bacillus</taxon>
    </lineage>
</organism>
<sequence length="221" mass="26109">MHIRFSKVFIWIISFLIVILSLFVYSGFNGTPWEKHRQSKNMTTYLTKKYHNAFIIKNIDYNFLSETYQAYSYPKGHPELVFTVEEDEDASAGYSDTFPKVFWESELSSNLKKTIKGLFPHLDKTTFTAERIVDRGEYFGPHIPTYQKIYTSQLACSITIYMKTKWEKVKQATELEKVKRLSHHLKSIHFPVLIQVTYYEKARNENDKVFFITEDGRIVEN</sequence>
<accession>A0A4R5VV93</accession>
<keyword evidence="1" id="KW-0812">Transmembrane</keyword>
<comment type="caution">
    <text evidence="4">The sequence shown here is derived from an EMBL/GenBank/DDBJ whole genome shotgun (WGS) entry which is preliminary data.</text>
</comment>
<evidence type="ECO:0000313" key="5">
    <source>
        <dbReference type="Proteomes" id="UP000295132"/>
    </source>
</evidence>
<feature type="domain" description="YfjL-like N-terminal" evidence="2">
    <location>
        <begin position="7"/>
        <end position="70"/>
    </location>
</feature>
<dbReference type="EMBL" id="SMYO01000003">
    <property type="protein sequence ID" value="TDK63108.1"/>
    <property type="molecule type" value="Genomic_DNA"/>
</dbReference>
<dbReference type="Pfam" id="PF25425">
    <property type="entry name" value="YfjL_N"/>
    <property type="match status" value="1"/>
</dbReference>